<sequence length="156" mass="18378">MNRRDYIKTVASLPVISSVPSIGPSEEDEEEWNVRGVWRREDETGYLAVRDDDLEAEFDDYNQWVSTTLRRFNAQHTVDLFDFRLISLYDGEYSRSHFSHEEAGLELTIKREPEEEVEFSAFVRAVDETWDEGREYASSSQIALAQKLKRERDKYL</sequence>
<proteinExistence type="predicted"/>
<dbReference type="EMBL" id="CP048739">
    <property type="protein sequence ID" value="QIB75211.1"/>
    <property type="molecule type" value="Genomic_DNA"/>
</dbReference>
<protein>
    <submittedName>
        <fullName evidence="1">Uncharacterized protein</fullName>
    </submittedName>
</protein>
<name>A0A6C0ULI0_9EURY</name>
<dbReference type="Proteomes" id="UP000465846">
    <property type="component" value="Chromosome"/>
</dbReference>
<reference evidence="1 2" key="1">
    <citation type="submission" date="2020-02" db="EMBL/GenBank/DDBJ databases">
        <title>Whole genome sequence of Halogeometricum borinquense strain wsp4.</title>
        <authorList>
            <person name="Verma D.K."/>
            <person name="Gopal K."/>
            <person name="Prasad E.S."/>
        </authorList>
    </citation>
    <scope>NUCLEOTIDE SEQUENCE [LARGE SCALE GENOMIC DNA]</scope>
    <source>
        <strain evidence="2">wsp4</strain>
    </source>
</reference>
<dbReference type="AlphaFoldDB" id="A0A6C0ULI0"/>
<organism evidence="1 2">
    <name type="scientific">Halogeometricum borinquense</name>
    <dbReference type="NCBI Taxonomy" id="60847"/>
    <lineage>
        <taxon>Archaea</taxon>
        <taxon>Methanobacteriati</taxon>
        <taxon>Methanobacteriota</taxon>
        <taxon>Stenosarchaea group</taxon>
        <taxon>Halobacteria</taxon>
        <taxon>Halobacteriales</taxon>
        <taxon>Haloferacaceae</taxon>
        <taxon>Halogeometricum</taxon>
    </lineage>
</organism>
<evidence type="ECO:0000313" key="2">
    <source>
        <dbReference type="Proteomes" id="UP000465846"/>
    </source>
</evidence>
<evidence type="ECO:0000313" key="1">
    <source>
        <dbReference type="EMBL" id="QIB75211.1"/>
    </source>
</evidence>
<gene>
    <name evidence="1" type="ORF">G3I44_13515</name>
</gene>
<dbReference type="GeneID" id="44080438"/>
<dbReference type="RefSeq" id="WP_163487002.1">
    <property type="nucleotide sequence ID" value="NZ_CP048739.1"/>
</dbReference>
<accession>A0A6C0ULI0</accession>